<dbReference type="Pfam" id="PF21365">
    <property type="entry name" value="Glyco_hydro_31_3rd"/>
    <property type="match status" value="1"/>
</dbReference>
<organism evidence="7 8">
    <name type="scientific">Flavobacterium azooxidireducens</name>
    <dbReference type="NCBI Taxonomy" id="1871076"/>
    <lineage>
        <taxon>Bacteria</taxon>
        <taxon>Pseudomonadati</taxon>
        <taxon>Bacteroidota</taxon>
        <taxon>Flavobacteriia</taxon>
        <taxon>Flavobacteriales</taxon>
        <taxon>Flavobacteriaceae</taxon>
        <taxon>Flavobacterium</taxon>
    </lineage>
</organism>
<keyword evidence="3" id="KW-0732">Signal</keyword>
<dbReference type="PANTHER" id="PTHR43863">
    <property type="entry name" value="HYDROLASE, PUTATIVE (AFU_ORTHOLOGUE AFUA_1G03140)-RELATED"/>
    <property type="match status" value="1"/>
</dbReference>
<feature type="domain" description="Glycoside hydrolase family 31 TIM barrel" evidence="4">
    <location>
        <begin position="258"/>
        <end position="577"/>
    </location>
</feature>
<dbReference type="InterPro" id="IPR025887">
    <property type="entry name" value="Glyco_hydro_31_N_dom"/>
</dbReference>
<keyword evidence="2" id="KW-0326">Glycosidase</keyword>
<dbReference type="Proteomes" id="UP000830583">
    <property type="component" value="Chromosome"/>
</dbReference>
<accession>A0ABY4KBV1</accession>
<dbReference type="Pfam" id="PF13802">
    <property type="entry name" value="Gal_mutarotas_2"/>
    <property type="match status" value="1"/>
</dbReference>
<dbReference type="Gene3D" id="3.20.20.80">
    <property type="entry name" value="Glycosidases"/>
    <property type="match status" value="1"/>
</dbReference>
<dbReference type="SUPFAM" id="SSF74650">
    <property type="entry name" value="Galactose mutarotase-like"/>
    <property type="match status" value="1"/>
</dbReference>
<evidence type="ECO:0000313" key="8">
    <source>
        <dbReference type="Proteomes" id="UP000830583"/>
    </source>
</evidence>
<feature type="signal peptide" evidence="3">
    <location>
        <begin position="1"/>
        <end position="16"/>
    </location>
</feature>
<dbReference type="InterPro" id="IPR013780">
    <property type="entry name" value="Glyco_hydro_b"/>
</dbReference>
<dbReference type="Pfam" id="PF01055">
    <property type="entry name" value="Glyco_hydro_31_2nd"/>
    <property type="match status" value="1"/>
</dbReference>
<dbReference type="InterPro" id="IPR011013">
    <property type="entry name" value="Gal_mutarotase_sf_dom"/>
</dbReference>
<feature type="domain" description="Glycosyl hydrolase family 31 C-terminal" evidence="6">
    <location>
        <begin position="585"/>
        <end position="672"/>
    </location>
</feature>
<proteinExistence type="inferred from homology"/>
<dbReference type="Gene3D" id="2.60.40.1180">
    <property type="entry name" value="Golgi alpha-mannosidase II"/>
    <property type="match status" value="2"/>
</dbReference>
<evidence type="ECO:0000259" key="5">
    <source>
        <dbReference type="Pfam" id="PF13802"/>
    </source>
</evidence>
<evidence type="ECO:0000256" key="1">
    <source>
        <dbReference type="ARBA" id="ARBA00007806"/>
    </source>
</evidence>
<gene>
    <name evidence="7" type="ORF">M0M57_09035</name>
</gene>
<protein>
    <submittedName>
        <fullName evidence="7">DUF4968 domain-containing protein</fullName>
    </submittedName>
</protein>
<dbReference type="InterPro" id="IPR048395">
    <property type="entry name" value="Glyco_hydro_31_C"/>
</dbReference>
<evidence type="ECO:0000259" key="6">
    <source>
        <dbReference type="Pfam" id="PF21365"/>
    </source>
</evidence>
<keyword evidence="8" id="KW-1185">Reference proteome</keyword>
<dbReference type="RefSeq" id="WP_248432727.1">
    <property type="nucleotide sequence ID" value="NZ_CP096205.1"/>
</dbReference>
<name>A0ABY4KBV1_9FLAO</name>
<comment type="similarity">
    <text evidence="1 2">Belongs to the glycosyl hydrolase 31 family.</text>
</comment>
<sequence length="798" mass="91911">MKKLFLLLLLSTIGFAQNVNRKYISHQLNENVLEVKTSDGMYFLQLYNDKIVETTFVPNGEKFNPNSHAVVLKPDNNGFEFKQSTDYLEIKTNNLEVQIAKSPFKISYYKKGELLLSEKLGYFKRKHEPLERVKGNIVYDSTEVIQFNINATEKLYGGGARVLGMNRRGNRLALYNRADYGYETHSELMNFTIPIVISSQKYMVHFDNAPIGYLDLDSKKENVLEYESISGRKTYQVIVGNTWEDLIYNYTELTGRQPLPPRWALGNFSSRFGYHSEAEARRTIKKFQDEKIPVDAIILDLYWFGKELQGTMGNLEVYRDSFPTFEKMVDDFSKMGIKTIPITEPFILTTSKKWQEAVEKKIIATDSVGNPFTYDFYFGNTGIIDIFKPTGKNWFWDIYRDLANKGVSGVWGDLGEPEVFPAAANTFGGTADEVHNIYGHNWAKLVFEGYRNDFPTQRPFILMRSGYSGSQRYGMIPWSGDVNRTWGGLSGQVEISLQMGMQGLAYMHSDLGGFAGANLDDELYVRWLQYGVFNPIFRPHAQSDVASEPIFRSDWAKNLAKQAIELRYQMLPYNYSLAYENSKTGKPLMRPLFFEEPENEALLTKSDGYLWGKDFLIYPIMEAKQSTKEVYFPKNGNWIDFYSNKKYVGGSTEKINVTENHIPTFVRSGVLIPMTKVVQTSNNYLNSNLDLHLYFDEKVTSSERQFYFDEGNNSTENNPELLTCETEISEKELLLSIKSNSLKSKGKAGKFHIYQLNKKPKSIIINDKKMKFQYDKKSKKLEFDYLLSTNNMNIKIKL</sequence>
<dbReference type="SUPFAM" id="SSF51011">
    <property type="entry name" value="Glycosyl hydrolase domain"/>
    <property type="match status" value="1"/>
</dbReference>
<feature type="chain" id="PRO_5046643155" evidence="3">
    <location>
        <begin position="17"/>
        <end position="798"/>
    </location>
</feature>
<keyword evidence="2" id="KW-0378">Hydrolase</keyword>
<evidence type="ECO:0000256" key="3">
    <source>
        <dbReference type="SAM" id="SignalP"/>
    </source>
</evidence>
<dbReference type="PANTHER" id="PTHR43863:SF2">
    <property type="entry name" value="MALTASE-GLUCOAMYLASE"/>
    <property type="match status" value="1"/>
</dbReference>
<dbReference type="EMBL" id="CP096205">
    <property type="protein sequence ID" value="UPQ77775.1"/>
    <property type="molecule type" value="Genomic_DNA"/>
</dbReference>
<reference evidence="7" key="1">
    <citation type="submission" date="2022-04" db="EMBL/GenBank/DDBJ databases">
        <title>Consumption of N2O by Flavobacterium azooxidireducens sp. nov. isolated from Decomposing Leaf Litter of Phragmites australis (Cav.).</title>
        <authorList>
            <person name="Behrendt U."/>
            <person name="Spanner T."/>
            <person name="Augustin J."/>
            <person name="Horn M.A."/>
            <person name="Kolb S."/>
            <person name="Ulrich A."/>
        </authorList>
    </citation>
    <scope>NUCLEOTIDE SEQUENCE</scope>
    <source>
        <strain evidence="7">IGB 4-14</strain>
    </source>
</reference>
<dbReference type="CDD" id="cd14752">
    <property type="entry name" value="GH31_N"/>
    <property type="match status" value="1"/>
</dbReference>
<evidence type="ECO:0000313" key="7">
    <source>
        <dbReference type="EMBL" id="UPQ77775.1"/>
    </source>
</evidence>
<evidence type="ECO:0000259" key="4">
    <source>
        <dbReference type="Pfam" id="PF01055"/>
    </source>
</evidence>
<feature type="domain" description="Glycoside hydrolase family 31 N-terminal" evidence="5">
    <location>
        <begin position="44"/>
        <end position="214"/>
    </location>
</feature>
<dbReference type="InterPro" id="IPR017853">
    <property type="entry name" value="GH"/>
</dbReference>
<evidence type="ECO:0000256" key="2">
    <source>
        <dbReference type="RuleBase" id="RU361185"/>
    </source>
</evidence>
<dbReference type="InterPro" id="IPR051816">
    <property type="entry name" value="Glycosyl_Hydrolase_31"/>
</dbReference>
<dbReference type="Gene3D" id="2.60.40.1760">
    <property type="entry name" value="glycosyl hydrolase (family 31)"/>
    <property type="match status" value="1"/>
</dbReference>
<dbReference type="InterPro" id="IPR000322">
    <property type="entry name" value="Glyco_hydro_31_TIM"/>
</dbReference>
<dbReference type="SUPFAM" id="SSF51445">
    <property type="entry name" value="(Trans)glycosidases"/>
    <property type="match status" value="1"/>
</dbReference>